<evidence type="ECO:0000313" key="9">
    <source>
        <dbReference type="Proteomes" id="UP001302274"/>
    </source>
</evidence>
<evidence type="ECO:0000256" key="3">
    <source>
        <dbReference type="ARBA" id="ARBA00022982"/>
    </source>
</evidence>
<reference evidence="8 9" key="1">
    <citation type="submission" date="2023-11" db="EMBL/GenBank/DDBJ databases">
        <title>A Novel Polar Bacteriovorax (B. antarcticus) Isolated from the Biocrust in Antarctica.</title>
        <authorList>
            <person name="Mun W."/>
            <person name="Choi S.Y."/>
            <person name="Mitchell R.J."/>
        </authorList>
    </citation>
    <scope>NUCLEOTIDE SEQUENCE [LARGE SCALE GENOMIC DNA]</scope>
    <source>
        <strain evidence="8 9">PP10</strain>
    </source>
</reference>
<dbReference type="PROSITE" id="PS00194">
    <property type="entry name" value="THIOREDOXIN_1"/>
    <property type="match status" value="1"/>
</dbReference>
<dbReference type="InterPro" id="IPR013766">
    <property type="entry name" value="Thioredoxin_domain"/>
</dbReference>
<evidence type="ECO:0000259" key="7">
    <source>
        <dbReference type="PROSITE" id="PS51352"/>
    </source>
</evidence>
<dbReference type="InterPro" id="IPR005746">
    <property type="entry name" value="Thioredoxin"/>
</dbReference>
<protein>
    <recommendedName>
        <fullName evidence="6">Thioredoxin</fullName>
    </recommendedName>
</protein>
<dbReference type="Proteomes" id="UP001302274">
    <property type="component" value="Unassembled WGS sequence"/>
</dbReference>
<keyword evidence="5" id="KW-0676">Redox-active center</keyword>
<dbReference type="PROSITE" id="PS51352">
    <property type="entry name" value="THIOREDOXIN_2"/>
    <property type="match status" value="1"/>
</dbReference>
<evidence type="ECO:0000256" key="2">
    <source>
        <dbReference type="ARBA" id="ARBA00022448"/>
    </source>
</evidence>
<comment type="caution">
    <text evidence="8">The sequence shown here is derived from an EMBL/GenBank/DDBJ whole genome shotgun (WGS) entry which is preliminary data.</text>
</comment>
<evidence type="ECO:0000313" key="8">
    <source>
        <dbReference type="EMBL" id="MEA9358178.1"/>
    </source>
</evidence>
<dbReference type="PANTHER" id="PTHR45663">
    <property type="entry name" value="GEO12009P1"/>
    <property type="match status" value="1"/>
</dbReference>
<evidence type="ECO:0000256" key="1">
    <source>
        <dbReference type="ARBA" id="ARBA00008987"/>
    </source>
</evidence>
<organism evidence="8 9">
    <name type="scientific">Bacteriovorax antarcticus</name>
    <dbReference type="NCBI Taxonomy" id="3088717"/>
    <lineage>
        <taxon>Bacteria</taxon>
        <taxon>Pseudomonadati</taxon>
        <taxon>Bdellovibrionota</taxon>
        <taxon>Bacteriovoracia</taxon>
        <taxon>Bacteriovoracales</taxon>
        <taxon>Bacteriovoracaceae</taxon>
        <taxon>Bacteriovorax</taxon>
    </lineage>
</organism>
<sequence length="141" mass="15592">MSKTFSQCPKCNALNKLSTEKAIEKAPVCGKCGSDLSMHGLVSDVNTQNFRKILSMAEGSVIVDFWASWCGPCRSYAPEYQKASIQNQNTVFVKINTEVEQQLSAEFGIRGIPCTILFKNGKEVKRQSGAMSSDQVRQFLT</sequence>
<dbReference type="PANTHER" id="PTHR45663:SF40">
    <property type="entry name" value="THIOREDOXIN 2"/>
    <property type="match status" value="1"/>
</dbReference>
<evidence type="ECO:0000256" key="5">
    <source>
        <dbReference type="ARBA" id="ARBA00023284"/>
    </source>
</evidence>
<dbReference type="EMBL" id="JAYGJQ010000003">
    <property type="protein sequence ID" value="MEA9358178.1"/>
    <property type="molecule type" value="Genomic_DNA"/>
</dbReference>
<accession>A0ABU5W0L7</accession>
<dbReference type="CDD" id="cd02947">
    <property type="entry name" value="TRX_family"/>
    <property type="match status" value="1"/>
</dbReference>
<evidence type="ECO:0000256" key="6">
    <source>
        <dbReference type="NCBIfam" id="TIGR01068"/>
    </source>
</evidence>
<comment type="similarity">
    <text evidence="1">Belongs to the thioredoxin family.</text>
</comment>
<dbReference type="NCBIfam" id="TIGR01068">
    <property type="entry name" value="thioredoxin"/>
    <property type="match status" value="1"/>
</dbReference>
<dbReference type="Gene3D" id="3.40.30.10">
    <property type="entry name" value="Glutaredoxin"/>
    <property type="match status" value="1"/>
</dbReference>
<feature type="domain" description="Thioredoxin" evidence="7">
    <location>
        <begin position="20"/>
        <end position="141"/>
    </location>
</feature>
<dbReference type="InterPro" id="IPR036249">
    <property type="entry name" value="Thioredoxin-like_sf"/>
</dbReference>
<dbReference type="SUPFAM" id="SSF52833">
    <property type="entry name" value="Thioredoxin-like"/>
    <property type="match status" value="1"/>
</dbReference>
<keyword evidence="9" id="KW-1185">Reference proteome</keyword>
<proteinExistence type="inferred from homology"/>
<evidence type="ECO:0000256" key="4">
    <source>
        <dbReference type="ARBA" id="ARBA00023157"/>
    </source>
</evidence>
<keyword evidence="2" id="KW-0813">Transport</keyword>
<keyword evidence="4" id="KW-1015">Disulfide bond</keyword>
<name>A0ABU5W0L7_9BACT</name>
<dbReference type="PRINTS" id="PR00421">
    <property type="entry name" value="THIOREDOXIN"/>
</dbReference>
<dbReference type="Gene3D" id="2.30.30.380">
    <property type="entry name" value="Zn-finger domain of Sec23/24"/>
    <property type="match status" value="1"/>
</dbReference>
<dbReference type="RefSeq" id="WP_323578474.1">
    <property type="nucleotide sequence ID" value="NZ_JAYGJQ010000003.1"/>
</dbReference>
<keyword evidence="3" id="KW-0249">Electron transport</keyword>
<dbReference type="Pfam" id="PF00085">
    <property type="entry name" value="Thioredoxin"/>
    <property type="match status" value="1"/>
</dbReference>
<dbReference type="NCBIfam" id="NF008229">
    <property type="entry name" value="PRK10996.1"/>
    <property type="match status" value="1"/>
</dbReference>
<dbReference type="InterPro" id="IPR017937">
    <property type="entry name" value="Thioredoxin_CS"/>
</dbReference>
<gene>
    <name evidence="8" type="primary">trxC</name>
    <name evidence="8" type="ORF">SHI21_18230</name>
</gene>